<proteinExistence type="predicted"/>
<reference evidence="6" key="1">
    <citation type="submission" date="2014-05" db="EMBL/GenBank/DDBJ databases">
        <title>The transcriptome of the halophilic microalga Tetraselmis sp. GSL018 isolated from the Great Salt Lake, Utah.</title>
        <authorList>
            <person name="Jinkerson R.E."/>
            <person name="D'Adamo S."/>
            <person name="Posewitz M.C."/>
        </authorList>
    </citation>
    <scope>NUCLEOTIDE SEQUENCE</scope>
    <source>
        <strain evidence="6">GSL018</strain>
    </source>
</reference>
<evidence type="ECO:0000256" key="3">
    <source>
        <dbReference type="SAM" id="Coils"/>
    </source>
</evidence>
<keyword evidence="3" id="KW-0175">Coiled coil</keyword>
<feature type="region of interest" description="Disordered" evidence="4">
    <location>
        <begin position="840"/>
        <end position="861"/>
    </location>
</feature>
<dbReference type="PANTHER" id="PTHR31906">
    <property type="entry name" value="PLASTID-LIPID-ASSOCIATED PROTEIN 4, CHLOROPLASTIC-RELATED"/>
    <property type="match status" value="1"/>
</dbReference>
<keyword evidence="2" id="KW-0934">Plastid</keyword>
<feature type="region of interest" description="Disordered" evidence="4">
    <location>
        <begin position="164"/>
        <end position="263"/>
    </location>
</feature>
<accession>A0A061RAK5</accession>
<feature type="region of interest" description="Disordered" evidence="4">
    <location>
        <begin position="101"/>
        <end position="120"/>
    </location>
</feature>
<feature type="compositionally biased region" description="Low complexity" evidence="4">
    <location>
        <begin position="555"/>
        <end position="572"/>
    </location>
</feature>
<dbReference type="InterPro" id="IPR039633">
    <property type="entry name" value="PAP"/>
</dbReference>
<feature type="compositionally biased region" description="Basic and acidic residues" evidence="4">
    <location>
        <begin position="737"/>
        <end position="746"/>
    </location>
</feature>
<evidence type="ECO:0000256" key="2">
    <source>
        <dbReference type="ARBA" id="ARBA00022640"/>
    </source>
</evidence>
<sequence>MRQTTLTTELVARHSMHAGPLWYPGRRFHKRRFVRFRANPDAAGQREAAQAQLSRLEAEVRRLQESLSRALDGQDEAGVQDSAPGCEGALTDGCLPADPEGGAFTLGGGEPTGAADGSAWLPGGAGASAAGVPGGATQPGALEAASMQAAGSVDPGAAADKDLYFLPNGNFEGDPGDALPQAADGQTGAGGAPGAVQEWHHSLSGAAAEAEPPAAPDGGAPIPGKDMYWVPNGVEVESSGPAESPTAPGAAAEAELPAAADGAAPIPGKDAYWVPNGVDLQSSGSAENPAALEGNPIGEAPEPSVSDASGGEEGPEEPGPGAAPEQPAATAGEAEGPVAGVSDGIAADGSDSHVFGDGAHEPEASPATNEGIGDGQDATDGTAVREGEGMGAADVEGAATPDAGAESPKAAGEGSTEEESVASAEPLPDSTAGGDNALDELDPEAPGAAAAEEEALATTGADDENPSDSAVPESGEAGSEGDKATLDTRSTTGEAPESPEAVSVEGDGSMSTGNGAAQVEPEEGVEGMASQFSVEPSGEAAGSATTGKGLESPPESAEAAGTPGSAPSAGATQGEALGNGGDGLLQADDSATVLPDLQEPPLADPLTGAAEGLGSEAAPAGELDEESVQALRDAMDDIMEAVRTAQPGPDMDAPAAQADGVAETIQDAVRQDSIGQQLLSGIRSLAEELHLKFQEFPAMSYLPWVGRALAYVLAAVGIAYLMRESVTSLGASLPGMAKKEQPRDDSSAVEPDAISGGEPGGKPDSKQQEGLGRTVVAAEHMQAEEGAKADGKDSGTGLADPQVEGTAEADAKQEKDGQTLMVNEESGAAQPQDTAKSVVPWLTDDPAGWTSLPAAKDWQQDRDPYQKPYQEADRQDQVFDVQIPDSSLAPAQQYGGLGPSELSSWGAVLAGGRDDLRVQDMDALAERRRAQGSEIGTERTALKEKLWWAVRGLGPTAAIVPGGEDVRMDIDKLITSLEAITPMETPLNTQADANEYKYMRARPKAHPHLLGMWHLEYASNTQVVQQNMMQQVLRVAEAIPGFGVGSVVQQLQSDVETDSLKTENTAVFGLGPMGSWQITVRGSWKDNGGGVCAKASFNSFSVRPVEIMGFAANALPEVRVPVPAELQAEIEWCTTYCDRDFRVGRGTDGNLFVFRKCSDQK</sequence>
<feature type="region of interest" description="Disordered" evidence="4">
    <location>
        <begin position="735"/>
        <end position="771"/>
    </location>
</feature>
<gene>
    <name evidence="6" type="ORF">TSPGSL018_7398</name>
</gene>
<dbReference type="GO" id="GO:0009536">
    <property type="term" value="C:plastid"/>
    <property type="evidence" value="ECO:0007669"/>
    <property type="project" value="UniProtKB-SubCell"/>
</dbReference>
<dbReference type="Pfam" id="PF04755">
    <property type="entry name" value="PAP_fibrillin"/>
    <property type="match status" value="1"/>
</dbReference>
<evidence type="ECO:0000256" key="1">
    <source>
        <dbReference type="ARBA" id="ARBA00004474"/>
    </source>
</evidence>
<dbReference type="InterPro" id="IPR006843">
    <property type="entry name" value="PAP/fibrillin_dom"/>
</dbReference>
<dbReference type="AlphaFoldDB" id="A0A061RAK5"/>
<feature type="domain" description="Plastid lipid-associated protein/fibrillin conserved" evidence="5">
    <location>
        <begin position="964"/>
        <end position="1154"/>
    </location>
</feature>
<evidence type="ECO:0000259" key="5">
    <source>
        <dbReference type="Pfam" id="PF04755"/>
    </source>
</evidence>
<feature type="region of interest" description="Disordered" evidence="4">
    <location>
        <begin position="275"/>
        <end position="627"/>
    </location>
</feature>
<feature type="compositionally biased region" description="Acidic residues" evidence="4">
    <location>
        <begin position="451"/>
        <end position="466"/>
    </location>
</feature>
<name>A0A061RAK5_9CHLO</name>
<dbReference type="EMBL" id="GBEZ01017307">
    <property type="protein sequence ID" value="JAC69018.1"/>
    <property type="molecule type" value="Transcribed_RNA"/>
</dbReference>
<feature type="compositionally biased region" description="Low complexity" evidence="4">
    <location>
        <begin position="319"/>
        <end position="340"/>
    </location>
</feature>
<feature type="region of interest" description="Disordered" evidence="4">
    <location>
        <begin position="784"/>
        <end position="815"/>
    </location>
</feature>
<feature type="compositionally biased region" description="Low complexity" evidence="4">
    <location>
        <begin position="205"/>
        <end position="224"/>
    </location>
</feature>
<feature type="compositionally biased region" description="Low complexity" evidence="4">
    <location>
        <begin position="237"/>
        <end position="263"/>
    </location>
</feature>
<evidence type="ECO:0000313" key="6">
    <source>
        <dbReference type="EMBL" id="JAC69018.1"/>
    </source>
</evidence>
<feature type="coiled-coil region" evidence="3">
    <location>
        <begin position="39"/>
        <end position="73"/>
    </location>
</feature>
<feature type="compositionally biased region" description="Basic and acidic residues" evidence="4">
    <location>
        <begin position="784"/>
        <end position="793"/>
    </location>
</feature>
<comment type="subcellular location">
    <subcellularLocation>
        <location evidence="1">Plastid</location>
    </subcellularLocation>
</comment>
<protein>
    <submittedName>
        <fullName evidence="6">Pap fibrillin</fullName>
    </submittedName>
</protein>
<organism evidence="6">
    <name type="scientific">Tetraselmis sp. GSL018</name>
    <dbReference type="NCBI Taxonomy" id="582737"/>
    <lineage>
        <taxon>Eukaryota</taxon>
        <taxon>Viridiplantae</taxon>
        <taxon>Chlorophyta</taxon>
        <taxon>core chlorophytes</taxon>
        <taxon>Chlorodendrophyceae</taxon>
        <taxon>Chlorodendrales</taxon>
        <taxon>Chlorodendraceae</taxon>
        <taxon>Tetraselmis</taxon>
    </lineage>
</organism>
<evidence type="ECO:0000256" key="4">
    <source>
        <dbReference type="SAM" id="MobiDB-lite"/>
    </source>
</evidence>